<feature type="transmembrane region" description="Helical" evidence="1">
    <location>
        <begin position="20"/>
        <end position="38"/>
    </location>
</feature>
<gene>
    <name evidence="3" type="primary">yehU_2</name>
    <name evidence="3" type="ORF">VIC01_03003</name>
</gene>
<evidence type="ECO:0000259" key="2">
    <source>
        <dbReference type="Pfam" id="PF06580"/>
    </source>
</evidence>
<protein>
    <submittedName>
        <fullName evidence="3">Sensor histidine kinase YehU</fullName>
        <ecNumber evidence="3">2.7.13.3</ecNumber>
    </submittedName>
</protein>
<dbReference type="AlphaFoldDB" id="A0A5P3AWC7"/>
<dbReference type="EC" id="2.7.13.3" evidence="3"/>
<dbReference type="EMBL" id="CP043529">
    <property type="protein sequence ID" value="QEW37416.1"/>
    <property type="molecule type" value="Genomic_DNA"/>
</dbReference>
<dbReference type="Gene3D" id="3.30.565.10">
    <property type="entry name" value="Histidine kinase-like ATPase, C-terminal domain"/>
    <property type="match status" value="1"/>
</dbReference>
<feature type="domain" description="Signal transduction histidine kinase internal region" evidence="2">
    <location>
        <begin position="58"/>
        <end position="135"/>
    </location>
</feature>
<keyword evidence="1" id="KW-0472">Membrane</keyword>
<evidence type="ECO:0000313" key="4">
    <source>
        <dbReference type="Proteomes" id="UP000326091"/>
    </source>
</evidence>
<sequence>MLELPFPFVLSSPGLRLIMIIWLVEIVIVSLSITSAFYRQLVILHEKTTKLEESSIKAQYTALQNQLNPHFLFNSLNTLISEIEYNPENAVVFTQKLSDVYRYILKSQEQGLVTLRDELEFLDSYIYLHQVRLGKCIQLENKMTPTLLNKKIPSLTLQLLIENVIKHNIINMENPMVIHLDYSDKDQTLSVRNKIKLKKDVAKSGMGLKNLSARYLLICNLHITIIDDSEYFTVKIPLLNE</sequence>
<name>A0A5P3AWC7_PHOVU</name>
<evidence type="ECO:0000256" key="1">
    <source>
        <dbReference type="SAM" id="Phobius"/>
    </source>
</evidence>
<dbReference type="Proteomes" id="UP000326091">
    <property type="component" value="Chromosome"/>
</dbReference>
<dbReference type="InterPro" id="IPR010559">
    <property type="entry name" value="Sig_transdc_His_kin_internal"/>
</dbReference>
<dbReference type="GO" id="GO:0016020">
    <property type="term" value="C:membrane"/>
    <property type="evidence" value="ECO:0007669"/>
    <property type="project" value="InterPro"/>
</dbReference>
<evidence type="ECO:0000313" key="3">
    <source>
        <dbReference type="EMBL" id="QEW37416.1"/>
    </source>
</evidence>
<dbReference type="Pfam" id="PF06580">
    <property type="entry name" value="His_kinase"/>
    <property type="match status" value="1"/>
</dbReference>
<dbReference type="PANTHER" id="PTHR34220:SF7">
    <property type="entry name" value="SENSOR HISTIDINE KINASE YPDA"/>
    <property type="match status" value="1"/>
</dbReference>
<dbReference type="PANTHER" id="PTHR34220">
    <property type="entry name" value="SENSOR HISTIDINE KINASE YPDA"/>
    <property type="match status" value="1"/>
</dbReference>
<dbReference type="InterPro" id="IPR036890">
    <property type="entry name" value="HATPase_C_sf"/>
</dbReference>
<keyword evidence="3" id="KW-0808">Transferase</keyword>
<proteinExistence type="predicted"/>
<keyword evidence="1" id="KW-1133">Transmembrane helix</keyword>
<keyword evidence="3" id="KW-0418">Kinase</keyword>
<dbReference type="GO" id="GO:0000155">
    <property type="term" value="F:phosphorelay sensor kinase activity"/>
    <property type="evidence" value="ECO:0007669"/>
    <property type="project" value="InterPro"/>
</dbReference>
<reference evidence="3 4" key="1">
    <citation type="submission" date="2019-09" db="EMBL/GenBank/DDBJ databases">
        <title>Commensal-derived Metabolites Govern Vibrio cholerae Pathogenesis in Host.</title>
        <authorList>
            <person name="Yoon S.S."/>
            <person name="Yoon M.Y."/>
        </authorList>
    </citation>
    <scope>NUCLEOTIDE SEQUENCE [LARGE SCALE GENOMIC DNA]</scope>
    <source>
        <strain evidence="3 4">VIC01</strain>
    </source>
</reference>
<accession>A0A5P3AWC7</accession>
<dbReference type="InterPro" id="IPR050640">
    <property type="entry name" value="Bact_2-comp_sensor_kinase"/>
</dbReference>
<keyword evidence="1" id="KW-0812">Transmembrane</keyword>
<organism evidence="3 4">
    <name type="scientific">Phocaeicola vulgatus</name>
    <name type="common">Bacteroides vulgatus</name>
    <dbReference type="NCBI Taxonomy" id="821"/>
    <lineage>
        <taxon>Bacteria</taxon>
        <taxon>Pseudomonadati</taxon>
        <taxon>Bacteroidota</taxon>
        <taxon>Bacteroidia</taxon>
        <taxon>Bacteroidales</taxon>
        <taxon>Bacteroidaceae</taxon>
        <taxon>Phocaeicola</taxon>
    </lineage>
</organism>